<organism evidence="9 10">
    <name type="scientific">Photorhabdus luminescens</name>
    <name type="common">Xenorhabdus luminescens</name>
    <dbReference type="NCBI Taxonomy" id="29488"/>
    <lineage>
        <taxon>Bacteria</taxon>
        <taxon>Pseudomonadati</taxon>
        <taxon>Pseudomonadota</taxon>
        <taxon>Gammaproteobacteria</taxon>
        <taxon>Enterobacterales</taxon>
        <taxon>Morganellaceae</taxon>
        <taxon>Photorhabdus</taxon>
    </lineage>
</organism>
<keyword evidence="10" id="KW-1185">Reference proteome</keyword>
<evidence type="ECO:0000313" key="10">
    <source>
        <dbReference type="Proteomes" id="UP000183223"/>
    </source>
</evidence>
<comment type="similarity">
    <text evidence="1">Belongs to the CcdB toxin family.</text>
</comment>
<dbReference type="Proteomes" id="UP000183223">
    <property type="component" value="Unassembled WGS sequence"/>
</dbReference>
<reference evidence="10" key="1">
    <citation type="submission" date="2016-10" db="EMBL/GenBank/DDBJ databases">
        <authorList>
            <person name="Varghese N."/>
            <person name="Submissions S."/>
        </authorList>
    </citation>
    <scope>NUCLEOTIDE SEQUENCE [LARGE SCALE GENOMIC DNA]</scope>
    <source>
        <strain evidence="10">ATCC 29999</strain>
    </source>
</reference>
<evidence type="ECO:0000256" key="4">
    <source>
        <dbReference type="ARBA" id="ARBA00022649"/>
    </source>
</evidence>
<dbReference type="Pfam" id="PF01845">
    <property type="entry name" value="CcdB"/>
    <property type="match status" value="1"/>
</dbReference>
<dbReference type="InterPro" id="IPR011067">
    <property type="entry name" value="Plasmid_toxin/cell-grow_inhib"/>
</dbReference>
<gene>
    <name evidence="9" type="ORF">SAMN02982990_01052</name>
</gene>
<dbReference type="GO" id="GO:0008657">
    <property type="term" value="F:DNA topoisomerase type II (double strand cut, ATP-hydrolyzing) inhibitor activity"/>
    <property type="evidence" value="ECO:0007669"/>
    <property type="project" value="InterPro"/>
</dbReference>
<dbReference type="EMBL" id="FMWJ01000003">
    <property type="protein sequence ID" value="SCZ57339.1"/>
    <property type="molecule type" value="Genomic_DNA"/>
</dbReference>
<dbReference type="GO" id="GO:0006276">
    <property type="term" value="P:plasmid maintenance"/>
    <property type="evidence" value="ECO:0007669"/>
    <property type="project" value="InterPro"/>
</dbReference>
<name>A0A1G5Q7T0_PHOLU</name>
<dbReference type="InterPro" id="IPR002712">
    <property type="entry name" value="CcdB"/>
</dbReference>
<keyword evidence="3" id="KW-0678">Repressor</keyword>
<dbReference type="GeneID" id="45654350"/>
<proteinExistence type="inferred from homology"/>
<evidence type="ECO:0000256" key="7">
    <source>
        <dbReference type="ARBA" id="ARBA00029628"/>
    </source>
</evidence>
<dbReference type="Gene3D" id="2.30.30.110">
    <property type="match status" value="1"/>
</dbReference>
<dbReference type="AlphaFoldDB" id="A0A1G5Q7T0"/>
<evidence type="ECO:0000256" key="8">
    <source>
        <dbReference type="ARBA" id="ARBA00033135"/>
    </source>
</evidence>
<evidence type="ECO:0000313" key="9">
    <source>
        <dbReference type="EMBL" id="SCZ57339.1"/>
    </source>
</evidence>
<keyword evidence="5" id="KW-0805">Transcription regulation</keyword>
<evidence type="ECO:0000256" key="2">
    <source>
        <dbReference type="ARBA" id="ARBA00015075"/>
    </source>
</evidence>
<evidence type="ECO:0000256" key="3">
    <source>
        <dbReference type="ARBA" id="ARBA00022491"/>
    </source>
</evidence>
<protein>
    <recommendedName>
        <fullName evidence="2">Toxin CcdB</fullName>
    </recommendedName>
    <alternativeName>
        <fullName evidence="8">Cytotoxic protein CcdB</fullName>
    </alternativeName>
    <alternativeName>
        <fullName evidence="7">Protein LetD</fullName>
    </alternativeName>
</protein>
<dbReference type="RefSeq" id="WP_049581237.1">
    <property type="nucleotide sequence ID" value="NZ_CAWQXX010000028.1"/>
</dbReference>
<accession>A0A1G5Q7T0</accession>
<sequence length="106" mass="11824">MAQYAVYRNKSPKSREQYPFIIDIQNDLLDDYDSRVIMPIAPLSDKNSRVKTLTPVIEIKDDRYIVITKSVTTVAKSKLKAADIVCVIPGIHSDIMAALDTIVSGI</sequence>
<evidence type="ECO:0000256" key="1">
    <source>
        <dbReference type="ARBA" id="ARBA00005230"/>
    </source>
</evidence>
<evidence type="ECO:0000256" key="5">
    <source>
        <dbReference type="ARBA" id="ARBA00023015"/>
    </source>
</evidence>
<dbReference type="SUPFAM" id="SSF50118">
    <property type="entry name" value="Cell growth inhibitor/plasmid maintenance toxic component"/>
    <property type="match status" value="1"/>
</dbReference>
<keyword evidence="4" id="KW-1277">Toxin-antitoxin system</keyword>
<evidence type="ECO:0000256" key="6">
    <source>
        <dbReference type="ARBA" id="ARBA00023163"/>
    </source>
</evidence>
<dbReference type="OrthoDB" id="9813510at2"/>
<keyword evidence="6" id="KW-0804">Transcription</keyword>